<protein>
    <submittedName>
        <fullName evidence="1">Uncharacterized protein</fullName>
    </submittedName>
</protein>
<dbReference type="SUPFAM" id="SSF47413">
    <property type="entry name" value="lambda repressor-like DNA-binding domains"/>
    <property type="match status" value="1"/>
</dbReference>
<dbReference type="GO" id="GO:0003677">
    <property type="term" value="F:DNA binding"/>
    <property type="evidence" value="ECO:0007669"/>
    <property type="project" value="InterPro"/>
</dbReference>
<dbReference type="CDD" id="cd00093">
    <property type="entry name" value="HTH_XRE"/>
    <property type="match status" value="1"/>
</dbReference>
<reference evidence="1 2" key="1">
    <citation type="submission" date="2014-12" db="EMBL/GenBank/DDBJ databases">
        <title>Draft genome sequences of 29 type strains of Enterococci.</title>
        <authorList>
            <person name="Zhong Z."/>
            <person name="Sun Z."/>
            <person name="Liu W."/>
            <person name="Zhang W."/>
            <person name="Zhang H."/>
        </authorList>
    </citation>
    <scope>NUCLEOTIDE SEQUENCE [LARGE SCALE GENOMIC DNA]</scope>
    <source>
        <strain evidence="1 2">DSM 22801</strain>
    </source>
</reference>
<dbReference type="AlphaFoldDB" id="A0AA91GDJ1"/>
<dbReference type="Gene3D" id="1.10.260.40">
    <property type="entry name" value="lambda repressor-like DNA-binding domains"/>
    <property type="match status" value="1"/>
</dbReference>
<evidence type="ECO:0000313" key="2">
    <source>
        <dbReference type="Proteomes" id="UP000183039"/>
    </source>
</evidence>
<proteinExistence type="predicted"/>
<dbReference type="Proteomes" id="UP000183039">
    <property type="component" value="Unassembled WGS sequence"/>
</dbReference>
<organism evidence="1 2">
    <name type="scientific">Enterococcus silesiacus</name>
    <dbReference type="NCBI Taxonomy" id="332949"/>
    <lineage>
        <taxon>Bacteria</taxon>
        <taxon>Bacillati</taxon>
        <taxon>Bacillota</taxon>
        <taxon>Bacilli</taxon>
        <taxon>Lactobacillales</taxon>
        <taxon>Enterococcaceae</taxon>
        <taxon>Enterococcus</taxon>
    </lineage>
</organism>
<name>A0AA91GDJ1_9ENTE</name>
<sequence length="147" mass="16906">MGDLDMQEKDTDKLLHSLKKAENFQTALSETRDYTLDNVLKDYLNRWLIEKNITKSAVLKKAGIAEATGYQYFDGKRNPSREKIIALTIGLELTLEETNELMKKTGYAQLYPKLPWDAVVIFGISHRLSITEIDDYLYHEGLKTFGE</sequence>
<comment type="caution">
    <text evidence="1">The sequence shown here is derived from an EMBL/GenBank/DDBJ whole genome shotgun (WGS) entry which is preliminary data.</text>
</comment>
<dbReference type="InterPro" id="IPR001387">
    <property type="entry name" value="Cro/C1-type_HTH"/>
</dbReference>
<gene>
    <name evidence="1" type="ORF">RV15_GL002424</name>
</gene>
<accession>A0AA91GDJ1</accession>
<dbReference type="EMBL" id="JXLC01000033">
    <property type="protein sequence ID" value="OJG86239.1"/>
    <property type="molecule type" value="Genomic_DNA"/>
</dbReference>
<evidence type="ECO:0000313" key="1">
    <source>
        <dbReference type="EMBL" id="OJG86239.1"/>
    </source>
</evidence>
<dbReference type="InterPro" id="IPR010982">
    <property type="entry name" value="Lambda_DNA-bd_dom_sf"/>
</dbReference>